<protein>
    <submittedName>
        <fullName evidence="1">Uncharacterized protein</fullName>
    </submittedName>
</protein>
<dbReference type="Proteomes" id="UP000293391">
    <property type="component" value="Chromosome"/>
</dbReference>
<sequence>MLHQKMIGWTVPACRDADQQKMLPLNNLAQFIARLEGNEPAWISVRTAAYLIQTKIDVFKKLYFGLYVSEAARDQ</sequence>
<dbReference type="AlphaFoldDB" id="A0AAJ4P252"/>
<evidence type="ECO:0000313" key="1">
    <source>
        <dbReference type="EMBL" id="QXR06637.1"/>
    </source>
</evidence>
<accession>A0AAJ4P252</accession>
<reference evidence="1" key="1">
    <citation type="submission" date="2018-10" db="EMBL/GenBank/DDBJ databases">
        <authorList>
            <person name="D'Souza A.W."/>
            <person name="Potter R.F."/>
            <person name="Wallace M."/>
            <person name="Shupe A."/>
            <person name="Patel S."/>
            <person name="Sun S."/>
            <person name="Gul D."/>
            <person name="Kwon J.H."/>
            <person name="Andleeb S."/>
            <person name="Burnham C.-A.D."/>
            <person name="Dantas G."/>
        </authorList>
    </citation>
    <scope>NUCLEOTIDE SEQUENCE</scope>
    <source>
        <strain evidence="1">AL_065</strain>
    </source>
</reference>
<evidence type="ECO:0000313" key="2">
    <source>
        <dbReference type="Proteomes" id="UP000293391"/>
    </source>
</evidence>
<name>A0AAJ4P252_ACILW</name>
<proteinExistence type="predicted"/>
<dbReference type="EMBL" id="CP078045">
    <property type="protein sequence ID" value="QXR06637.1"/>
    <property type="molecule type" value="Genomic_DNA"/>
</dbReference>
<reference evidence="1" key="2">
    <citation type="journal article" date="2019" name="Nat. Commun.">
        <title>Spatiotemporal dynamics of multidrug resistant bacteria on intensive care unit surfaces.</title>
        <authorList>
            <person name="D'Souza A.W."/>
            <person name="Potter R.F."/>
            <person name="Wallace M."/>
            <person name="Shupe A."/>
            <person name="Patel S."/>
            <person name="Sun X."/>
            <person name="Gul D."/>
            <person name="Kwon J.H."/>
            <person name="Andleeb S."/>
            <person name="Burnham C.D."/>
            <person name="Dantas G."/>
        </authorList>
    </citation>
    <scope>NUCLEOTIDE SEQUENCE</scope>
    <source>
        <strain evidence="1">AL_065</strain>
    </source>
</reference>
<dbReference type="RefSeq" id="WP_129716794.1">
    <property type="nucleotide sequence ID" value="NZ_CP078045.1"/>
</dbReference>
<gene>
    <name evidence="1" type="ORF">EVX74_011065</name>
</gene>
<organism evidence="1 2">
    <name type="scientific">Acinetobacter lwoffii</name>
    <dbReference type="NCBI Taxonomy" id="28090"/>
    <lineage>
        <taxon>Bacteria</taxon>
        <taxon>Pseudomonadati</taxon>
        <taxon>Pseudomonadota</taxon>
        <taxon>Gammaproteobacteria</taxon>
        <taxon>Moraxellales</taxon>
        <taxon>Moraxellaceae</taxon>
        <taxon>Acinetobacter</taxon>
    </lineage>
</organism>
<reference evidence="1" key="3">
    <citation type="submission" date="2021-06" db="EMBL/GenBank/DDBJ databases">
        <authorList>
            <person name="Diorio-Toth L."/>
        </authorList>
    </citation>
    <scope>NUCLEOTIDE SEQUENCE</scope>
    <source>
        <strain evidence="1">AL_065</strain>
    </source>
</reference>